<organism evidence="1 2">
    <name type="scientific">Acaulospora colombiana</name>
    <dbReference type="NCBI Taxonomy" id="27376"/>
    <lineage>
        <taxon>Eukaryota</taxon>
        <taxon>Fungi</taxon>
        <taxon>Fungi incertae sedis</taxon>
        <taxon>Mucoromycota</taxon>
        <taxon>Glomeromycotina</taxon>
        <taxon>Glomeromycetes</taxon>
        <taxon>Diversisporales</taxon>
        <taxon>Acaulosporaceae</taxon>
        <taxon>Acaulospora</taxon>
    </lineage>
</organism>
<evidence type="ECO:0000313" key="1">
    <source>
        <dbReference type="EMBL" id="CAG8695343.1"/>
    </source>
</evidence>
<protein>
    <submittedName>
        <fullName evidence="1">9600_t:CDS:1</fullName>
    </submittedName>
</protein>
<gene>
    <name evidence="1" type="ORF">ACOLOM_LOCUS10005</name>
</gene>
<keyword evidence="2" id="KW-1185">Reference proteome</keyword>
<evidence type="ECO:0000313" key="2">
    <source>
        <dbReference type="Proteomes" id="UP000789525"/>
    </source>
</evidence>
<reference evidence="1" key="1">
    <citation type="submission" date="2021-06" db="EMBL/GenBank/DDBJ databases">
        <authorList>
            <person name="Kallberg Y."/>
            <person name="Tangrot J."/>
            <person name="Rosling A."/>
        </authorList>
    </citation>
    <scope>NUCLEOTIDE SEQUENCE</scope>
    <source>
        <strain evidence="1">CL356</strain>
    </source>
</reference>
<feature type="non-terminal residue" evidence="1">
    <location>
        <position position="505"/>
    </location>
</feature>
<accession>A0ACA9P8J0</accession>
<sequence length="505" mass="57150">MALLGGNLGFSNPTKELLGEALHLYGKDAHVSSVISLGLGRPPPMAFPTAEVHQQEQWNKFLLQIVTDGETVSRELLARVYHLGIYFRFSTPNTSFGPHTDYGTHGNSDFLVEDIHTYIADSSPNLDHCVSVLKNSLGVVTLDQLRKTPGRPWWMDCYPHLNMESHMNKELWSYPVWVDVERLSWHLNLPMSTKKSEPILYSEANIKADLVANVRSLGAEYSQESFEGAMGLLQGLFNDWLLIYDNVDDPSLDLADLLPQCTHGSIIITTRNPSLGDLSSSTPLEMDVMSEEEAVAALLSAAIPKPKKPTMDEVAMSIRIVEELGYLPVAIIQAGSLIRQRKCFPDYLNRLRANRLKLLQTPATAQRDRHSHSVYATLETTKLVLPFHVIQLLHLLSYYHHSNILVNGMTLAAERSFLHQTFNFLERPLSFEQSISLLKEIFWTFGLWDSEEFDDNLLILQKYSLITTVRNEDKLIVRLHPLTQAWARDTLEAGKTKLYEEAAIR</sequence>
<name>A0ACA9P8J0_9GLOM</name>
<dbReference type="Proteomes" id="UP000789525">
    <property type="component" value="Unassembled WGS sequence"/>
</dbReference>
<proteinExistence type="predicted"/>
<dbReference type="EMBL" id="CAJVPT010030740">
    <property type="protein sequence ID" value="CAG8695343.1"/>
    <property type="molecule type" value="Genomic_DNA"/>
</dbReference>
<comment type="caution">
    <text evidence="1">The sequence shown here is derived from an EMBL/GenBank/DDBJ whole genome shotgun (WGS) entry which is preliminary data.</text>
</comment>